<dbReference type="EC" id="2.7.1.40" evidence="4 13"/>
<dbReference type="EMBL" id="JAPXFL010000001">
    <property type="protein sequence ID" value="KAK9512278.1"/>
    <property type="molecule type" value="Genomic_DNA"/>
</dbReference>
<keyword evidence="5 13" id="KW-0808">Transferase</keyword>
<evidence type="ECO:0000256" key="5">
    <source>
        <dbReference type="ARBA" id="ARBA00022679"/>
    </source>
</evidence>
<accession>A0AAW1DMT7</accession>
<evidence type="ECO:0000256" key="3">
    <source>
        <dbReference type="ARBA" id="ARBA00008663"/>
    </source>
</evidence>
<reference evidence="16 17" key="1">
    <citation type="submission" date="2022-12" db="EMBL/GenBank/DDBJ databases">
        <title>Chromosome-level genome assembly of true bugs.</title>
        <authorList>
            <person name="Ma L."/>
            <person name="Li H."/>
        </authorList>
    </citation>
    <scope>NUCLEOTIDE SEQUENCE [LARGE SCALE GENOMIC DNA]</scope>
    <source>
        <strain evidence="16">Lab_2022b</strain>
    </source>
</reference>
<keyword evidence="17" id="KW-1185">Reference proteome</keyword>
<dbReference type="GO" id="GO:0005524">
    <property type="term" value="F:ATP binding"/>
    <property type="evidence" value="ECO:0007669"/>
    <property type="project" value="UniProtKB-KW"/>
</dbReference>
<dbReference type="Gene3D" id="3.20.20.60">
    <property type="entry name" value="Phosphoenolpyruvate-binding domains"/>
    <property type="match status" value="1"/>
</dbReference>
<evidence type="ECO:0000256" key="7">
    <source>
        <dbReference type="ARBA" id="ARBA00022741"/>
    </source>
</evidence>
<feature type="domain" description="Pyruvate kinase C-terminal" evidence="15">
    <location>
        <begin position="167"/>
        <end position="285"/>
    </location>
</feature>
<dbReference type="InterPro" id="IPR036918">
    <property type="entry name" value="Pyrv_Knase_C_sf"/>
</dbReference>
<dbReference type="SUPFAM" id="SSF51621">
    <property type="entry name" value="Phosphoenolpyruvate/pyruvate domain"/>
    <property type="match status" value="1"/>
</dbReference>
<dbReference type="SUPFAM" id="SSF52935">
    <property type="entry name" value="PK C-terminal domain-like"/>
    <property type="match status" value="1"/>
</dbReference>
<proteinExistence type="inferred from homology"/>
<dbReference type="GO" id="GO:0004743">
    <property type="term" value="F:pyruvate kinase activity"/>
    <property type="evidence" value="ECO:0007669"/>
    <property type="project" value="UniProtKB-EC"/>
</dbReference>
<dbReference type="InterPro" id="IPR015793">
    <property type="entry name" value="Pyrv_Knase_brl"/>
</dbReference>
<keyword evidence="9" id="KW-0067">ATP-binding</keyword>
<evidence type="ECO:0000256" key="1">
    <source>
        <dbReference type="ARBA" id="ARBA00001958"/>
    </source>
</evidence>
<dbReference type="PRINTS" id="PR01050">
    <property type="entry name" value="PYRUVTKNASE"/>
</dbReference>
<comment type="similarity">
    <text evidence="3 13">Belongs to the pyruvate kinase family.</text>
</comment>
<dbReference type="InterPro" id="IPR040442">
    <property type="entry name" value="Pyrv_kinase-like_dom_sf"/>
</dbReference>
<comment type="cofactor">
    <cofactor evidence="1">
        <name>K(+)</name>
        <dbReference type="ChEBI" id="CHEBI:29103"/>
    </cofactor>
</comment>
<keyword evidence="8 13" id="KW-0418">Kinase</keyword>
<dbReference type="InterPro" id="IPR015795">
    <property type="entry name" value="Pyrv_Knase_C"/>
</dbReference>
<comment type="catalytic activity">
    <reaction evidence="13">
        <text>pyruvate + ATP = phosphoenolpyruvate + ADP + H(+)</text>
        <dbReference type="Rhea" id="RHEA:18157"/>
        <dbReference type="ChEBI" id="CHEBI:15361"/>
        <dbReference type="ChEBI" id="CHEBI:15378"/>
        <dbReference type="ChEBI" id="CHEBI:30616"/>
        <dbReference type="ChEBI" id="CHEBI:58702"/>
        <dbReference type="ChEBI" id="CHEBI:456216"/>
        <dbReference type="EC" id="2.7.1.40"/>
    </reaction>
</comment>
<gene>
    <name evidence="16" type="ORF">O3M35_000741</name>
</gene>
<comment type="pathway">
    <text evidence="2 13">Carbohydrate degradation; glycolysis; pyruvate from D-glyceraldehyde 3-phosphate: step 5/5.</text>
</comment>
<comment type="caution">
    <text evidence="16">The sequence shown here is derived from an EMBL/GenBank/DDBJ whole genome shotgun (WGS) entry which is preliminary data.</text>
</comment>
<dbReference type="Pfam" id="PF00224">
    <property type="entry name" value="PK"/>
    <property type="match status" value="1"/>
</dbReference>
<dbReference type="AlphaFoldDB" id="A0AAW1DMT7"/>
<dbReference type="Proteomes" id="UP001461498">
    <property type="component" value="Unassembled WGS sequence"/>
</dbReference>
<dbReference type="InterPro" id="IPR001697">
    <property type="entry name" value="Pyr_Knase"/>
</dbReference>
<evidence type="ECO:0000259" key="14">
    <source>
        <dbReference type="Pfam" id="PF00224"/>
    </source>
</evidence>
<dbReference type="Pfam" id="PF02887">
    <property type="entry name" value="PK_C"/>
    <property type="match status" value="1"/>
</dbReference>
<evidence type="ECO:0000256" key="8">
    <source>
        <dbReference type="ARBA" id="ARBA00022777"/>
    </source>
</evidence>
<evidence type="ECO:0000256" key="4">
    <source>
        <dbReference type="ARBA" id="ARBA00012142"/>
    </source>
</evidence>
<keyword evidence="12" id="KW-0670">Pyruvate</keyword>
<keyword evidence="10 13" id="KW-0460">Magnesium</keyword>
<evidence type="ECO:0000256" key="12">
    <source>
        <dbReference type="ARBA" id="ARBA00023317"/>
    </source>
</evidence>
<protein>
    <recommendedName>
        <fullName evidence="4 13">Pyruvate kinase</fullName>
        <ecNumber evidence="4 13">2.7.1.40</ecNumber>
    </recommendedName>
</protein>
<evidence type="ECO:0000256" key="10">
    <source>
        <dbReference type="ARBA" id="ARBA00022842"/>
    </source>
</evidence>
<organism evidence="16 17">
    <name type="scientific">Rhynocoris fuscipes</name>
    <dbReference type="NCBI Taxonomy" id="488301"/>
    <lineage>
        <taxon>Eukaryota</taxon>
        <taxon>Metazoa</taxon>
        <taxon>Ecdysozoa</taxon>
        <taxon>Arthropoda</taxon>
        <taxon>Hexapoda</taxon>
        <taxon>Insecta</taxon>
        <taxon>Pterygota</taxon>
        <taxon>Neoptera</taxon>
        <taxon>Paraneoptera</taxon>
        <taxon>Hemiptera</taxon>
        <taxon>Heteroptera</taxon>
        <taxon>Panheteroptera</taxon>
        <taxon>Cimicomorpha</taxon>
        <taxon>Reduviidae</taxon>
        <taxon>Harpactorinae</taxon>
        <taxon>Harpactorini</taxon>
        <taxon>Rhynocoris</taxon>
    </lineage>
</organism>
<evidence type="ECO:0000313" key="16">
    <source>
        <dbReference type="EMBL" id="KAK9512278.1"/>
    </source>
</evidence>
<dbReference type="Gene3D" id="3.40.1380.20">
    <property type="entry name" value="Pyruvate kinase, C-terminal domain"/>
    <property type="match status" value="1"/>
</dbReference>
<keyword evidence="11 13" id="KW-0324">Glycolysis</keyword>
<evidence type="ECO:0000256" key="6">
    <source>
        <dbReference type="ARBA" id="ARBA00022723"/>
    </source>
</evidence>
<keyword evidence="7" id="KW-0547">Nucleotide-binding</keyword>
<sequence>MVRNAFSVEEFRELLGERCKHVVIFIKIENRQAYDNFDDILRVSDGIIINRERLMLEMSPEKIVLAQKSMVARANKAGKPVYSVTEYLNTMIYCDHRPFSEQVDVMNAVIEGVDGIILVEQTAKGNYPVESVKALAQLCREAEAQIWQIDIFNTLSFSIKPPIHAAHATCLAAVEAAFKIHASGIFVVTESGRSAKLMARYKPRCPIFAMTRYGKVARILNLYKAILSIFVITPSHRCWSKDIDLKMKEGIHLGKSLNIIKPGDPLVMVHSMKPSAGITNNIRVVYASLDEPWIEPPGDENDVL</sequence>
<dbReference type="GO" id="GO:0000287">
    <property type="term" value="F:magnesium ion binding"/>
    <property type="evidence" value="ECO:0007669"/>
    <property type="project" value="InterPro"/>
</dbReference>
<dbReference type="GO" id="GO:0030955">
    <property type="term" value="F:potassium ion binding"/>
    <property type="evidence" value="ECO:0007669"/>
    <property type="project" value="InterPro"/>
</dbReference>
<evidence type="ECO:0000256" key="9">
    <source>
        <dbReference type="ARBA" id="ARBA00022840"/>
    </source>
</evidence>
<name>A0AAW1DMT7_9HEMI</name>
<feature type="domain" description="Pyruvate kinase barrel" evidence="14">
    <location>
        <begin position="2"/>
        <end position="132"/>
    </location>
</feature>
<evidence type="ECO:0000256" key="2">
    <source>
        <dbReference type="ARBA" id="ARBA00004997"/>
    </source>
</evidence>
<dbReference type="GO" id="GO:0016301">
    <property type="term" value="F:kinase activity"/>
    <property type="evidence" value="ECO:0007669"/>
    <property type="project" value="UniProtKB-KW"/>
</dbReference>
<evidence type="ECO:0000313" key="17">
    <source>
        <dbReference type="Proteomes" id="UP001461498"/>
    </source>
</evidence>
<dbReference type="PANTHER" id="PTHR11817">
    <property type="entry name" value="PYRUVATE KINASE"/>
    <property type="match status" value="1"/>
</dbReference>
<evidence type="ECO:0000256" key="13">
    <source>
        <dbReference type="RuleBase" id="RU000504"/>
    </source>
</evidence>
<keyword evidence="6" id="KW-0479">Metal-binding</keyword>
<dbReference type="InterPro" id="IPR015813">
    <property type="entry name" value="Pyrv/PenolPyrv_kinase-like_dom"/>
</dbReference>
<evidence type="ECO:0000259" key="15">
    <source>
        <dbReference type="Pfam" id="PF02887"/>
    </source>
</evidence>
<evidence type="ECO:0000256" key="11">
    <source>
        <dbReference type="ARBA" id="ARBA00023152"/>
    </source>
</evidence>